<dbReference type="EMBL" id="JASCZI010120968">
    <property type="protein sequence ID" value="MED6158350.1"/>
    <property type="molecule type" value="Genomic_DNA"/>
</dbReference>
<gene>
    <name evidence="2" type="ORF">PIB30_031980</name>
</gene>
<evidence type="ECO:0000256" key="1">
    <source>
        <dbReference type="SAM" id="MobiDB-lite"/>
    </source>
</evidence>
<name>A0ABU6UCF6_9FABA</name>
<protein>
    <submittedName>
        <fullName evidence="2">Uncharacterized protein</fullName>
    </submittedName>
</protein>
<organism evidence="2 3">
    <name type="scientific">Stylosanthes scabra</name>
    <dbReference type="NCBI Taxonomy" id="79078"/>
    <lineage>
        <taxon>Eukaryota</taxon>
        <taxon>Viridiplantae</taxon>
        <taxon>Streptophyta</taxon>
        <taxon>Embryophyta</taxon>
        <taxon>Tracheophyta</taxon>
        <taxon>Spermatophyta</taxon>
        <taxon>Magnoliopsida</taxon>
        <taxon>eudicotyledons</taxon>
        <taxon>Gunneridae</taxon>
        <taxon>Pentapetalae</taxon>
        <taxon>rosids</taxon>
        <taxon>fabids</taxon>
        <taxon>Fabales</taxon>
        <taxon>Fabaceae</taxon>
        <taxon>Papilionoideae</taxon>
        <taxon>50 kb inversion clade</taxon>
        <taxon>dalbergioids sensu lato</taxon>
        <taxon>Dalbergieae</taxon>
        <taxon>Pterocarpus clade</taxon>
        <taxon>Stylosanthes</taxon>
    </lineage>
</organism>
<evidence type="ECO:0000313" key="2">
    <source>
        <dbReference type="EMBL" id="MED6158350.1"/>
    </source>
</evidence>
<keyword evidence="3" id="KW-1185">Reference proteome</keyword>
<proteinExistence type="predicted"/>
<feature type="region of interest" description="Disordered" evidence="1">
    <location>
        <begin position="1"/>
        <end position="36"/>
    </location>
</feature>
<accession>A0ABU6UCF6</accession>
<reference evidence="2 3" key="1">
    <citation type="journal article" date="2023" name="Plants (Basel)">
        <title>Bridging the Gap: Combining Genomics and Transcriptomics Approaches to Understand Stylosanthes scabra, an Orphan Legume from the Brazilian Caatinga.</title>
        <authorList>
            <person name="Ferreira-Neto J.R.C."/>
            <person name="da Silva M.D."/>
            <person name="Binneck E."/>
            <person name="de Melo N.F."/>
            <person name="da Silva R.H."/>
            <person name="de Melo A.L.T.M."/>
            <person name="Pandolfi V."/>
            <person name="Bustamante F.O."/>
            <person name="Brasileiro-Vidal A.C."/>
            <person name="Benko-Iseppon A.M."/>
        </authorList>
    </citation>
    <scope>NUCLEOTIDE SEQUENCE [LARGE SCALE GENOMIC DNA]</scope>
    <source>
        <tissue evidence="2">Leaves</tissue>
    </source>
</reference>
<dbReference type="Proteomes" id="UP001341840">
    <property type="component" value="Unassembled WGS sequence"/>
</dbReference>
<sequence length="161" mass="18076">MSNQTSESRYSRQKKTQITEPEELEELGFSDLPSSGATVPDIGLTWPMSIPNLPYIGPKPPDGPNPPRESLRVYKEEINSPPGTSSKPYPIVVLSEASKSLFGNPFLARFHPLTLTLSLLPWYLRSLQKSQTPRSLYETGEMSLSLRPQHVEDLYFGVRSK</sequence>
<evidence type="ECO:0000313" key="3">
    <source>
        <dbReference type="Proteomes" id="UP001341840"/>
    </source>
</evidence>
<comment type="caution">
    <text evidence="2">The sequence shown here is derived from an EMBL/GenBank/DDBJ whole genome shotgun (WGS) entry which is preliminary data.</text>
</comment>